<accession>A0A5C4LTY7</accession>
<reference evidence="2 3" key="1">
    <citation type="submission" date="2019-06" db="EMBL/GenBank/DDBJ databases">
        <title>Amycolatopsis alkalitolerans sp. nov., isolated from Gastrodia elata Blume.</title>
        <authorList>
            <person name="Narsing Rao M.P."/>
            <person name="Li W.J."/>
        </authorList>
    </citation>
    <scope>NUCLEOTIDE SEQUENCE [LARGE SCALE GENOMIC DNA]</scope>
    <source>
        <strain evidence="2 3">SYSUP0005</strain>
    </source>
</reference>
<gene>
    <name evidence="2" type="ORF">FG385_24615</name>
</gene>
<dbReference type="SUPFAM" id="SSF75304">
    <property type="entry name" value="Amidase signature (AS) enzymes"/>
    <property type="match status" value="1"/>
</dbReference>
<organism evidence="2 3">
    <name type="scientific">Amycolatopsis alkalitolerans</name>
    <dbReference type="NCBI Taxonomy" id="2547244"/>
    <lineage>
        <taxon>Bacteria</taxon>
        <taxon>Bacillati</taxon>
        <taxon>Actinomycetota</taxon>
        <taxon>Actinomycetes</taxon>
        <taxon>Pseudonocardiales</taxon>
        <taxon>Pseudonocardiaceae</taxon>
        <taxon>Amycolatopsis</taxon>
    </lineage>
</organism>
<proteinExistence type="predicted"/>
<dbReference type="InterPro" id="IPR036928">
    <property type="entry name" value="AS_sf"/>
</dbReference>
<dbReference type="Proteomes" id="UP000305546">
    <property type="component" value="Unassembled WGS sequence"/>
</dbReference>
<feature type="domain" description="Allophanate hydrolase C-terminal" evidence="1">
    <location>
        <begin position="284"/>
        <end position="404"/>
    </location>
</feature>
<dbReference type="AlphaFoldDB" id="A0A5C4LTY7"/>
<keyword evidence="3" id="KW-1185">Reference proteome</keyword>
<evidence type="ECO:0000313" key="2">
    <source>
        <dbReference type="EMBL" id="TNC22631.1"/>
    </source>
</evidence>
<dbReference type="InterPro" id="IPR053844">
    <property type="entry name" value="AH_C"/>
</dbReference>
<sequence length="415" mass="42524">METLPLPPEPAPLPPAPVSARRQVLAAYDRIAEAGRSELWNTLRPCEDVLVEAKAVDERVRAGESLPLAGLLAVVTGALDPTAAAARRLIEAGAVTLGEAAQLAVALDLADIAIGTGAVAGIGVAGLSPTPGLVPGTGVLAPGRISVFARTIADGQRALAAVTATDPGDPGSRAWPSSVRLSAGERPRVAIPGETGAPAFRTAVDDLLATGATVETVGRTAGIPAGYDALLLPGARHGDFAGLPAATVRGVTVVARPFEDQVALDLAAYLNAEQLRNPYPGTGVDLVVFGAHLRGQPLNPRLVELGARFREQVRTAGRYRMVALPTSPPEPGILPAAEGAPLTGERWTISPAGFDGFRVGVPGPMTLGEIELEDGTTAAGFPCAPPGAAGARDITEFGDWRAYLRHLTATRPMSG</sequence>
<evidence type="ECO:0000259" key="1">
    <source>
        <dbReference type="Pfam" id="PF21986"/>
    </source>
</evidence>
<name>A0A5C4LTY7_9PSEU</name>
<comment type="caution">
    <text evidence="2">The sequence shown here is derived from an EMBL/GenBank/DDBJ whole genome shotgun (WGS) entry which is preliminary data.</text>
</comment>
<dbReference type="Gene3D" id="3.10.490.10">
    <property type="entry name" value="Gamma-glutamyl cyclotransferase-like"/>
    <property type="match status" value="1"/>
</dbReference>
<dbReference type="RefSeq" id="WP_139099147.1">
    <property type="nucleotide sequence ID" value="NZ_VDFW01000025.1"/>
</dbReference>
<dbReference type="OrthoDB" id="182039at2"/>
<dbReference type="EMBL" id="VDFW01000025">
    <property type="protein sequence ID" value="TNC22631.1"/>
    <property type="molecule type" value="Genomic_DNA"/>
</dbReference>
<dbReference type="Pfam" id="PF21986">
    <property type="entry name" value="AH_C"/>
    <property type="match status" value="1"/>
</dbReference>
<dbReference type="Gene3D" id="3.90.1300.10">
    <property type="entry name" value="Amidase signature (AS) domain"/>
    <property type="match status" value="1"/>
</dbReference>
<protein>
    <recommendedName>
        <fullName evidence="1">Allophanate hydrolase C-terminal domain-containing protein</fullName>
    </recommendedName>
</protein>
<evidence type="ECO:0000313" key="3">
    <source>
        <dbReference type="Proteomes" id="UP000305546"/>
    </source>
</evidence>